<dbReference type="Gene3D" id="1.10.1540.10">
    <property type="entry name" value="BEACH domain"/>
    <property type="match status" value="1"/>
</dbReference>
<dbReference type="SUPFAM" id="SSF81837">
    <property type="entry name" value="BEACH domain"/>
    <property type="match status" value="1"/>
</dbReference>
<dbReference type="Proteomes" id="UP000015105">
    <property type="component" value="Chromosome 7D"/>
</dbReference>
<protein>
    <recommendedName>
        <fullName evidence="7">BEACH domain-containing protein</fullName>
    </recommendedName>
</protein>
<dbReference type="SUPFAM" id="SSF50729">
    <property type="entry name" value="PH domain-like"/>
    <property type="match status" value="1"/>
</dbReference>
<dbReference type="CDD" id="cd01201">
    <property type="entry name" value="PH_BEACH"/>
    <property type="match status" value="1"/>
</dbReference>
<sequence>RGEIFPRIFFHLVILYLCKAGLENASKCVLQFMSLLPLLIADDDQSKNKLHFLIWSLLVVRSQYGQLDDGARFHVLSHLILETIIYGKAMLVTNILGRDDSIEVNSNKEAGFILSFIQKDRVLATDKWIHIFRALIDERGPWSANPFPNDALTHWKLDKTEDKWRRRFKLKRNYMFDERLCQPSSSRNEITEPFFDQPSFSTKVPEKMKRFLLKGVRGITDDSGYGLFEDTNDTSESSHSPSENQNQNNAADSSDHRTTVQNKKDTSSANGDSDYTKVLCSVHCVLVTPKRKLAGQLNITRTVLHFSFDFLVEGTGGSSVFSKFKDKKDSDRKNELGCAERLYGCRDSLIRINGGLMQNQSNKIKHHRRWNIAKIKGVHWIRYLLQYTAMEIFFDDSNAPIFLNFSSQKDVKRAGSLLVSLRNDALFPKGSIKDKNSVISFVDRRVALEIAENAKERWKRREISNFEYLMILNTLAGRSYNDLTQYPIFPWVLADYASENLDFNKSSTFRDLSKPVGALDEKRFKDFEDRYLNFCDP</sequence>
<dbReference type="InterPro" id="IPR050865">
    <property type="entry name" value="BEACH_Domain"/>
</dbReference>
<name>A0A453SWH2_AEGTS</name>
<reference evidence="6" key="1">
    <citation type="journal article" date="2014" name="Science">
        <title>Ancient hybridizations among the ancestral genomes of bread wheat.</title>
        <authorList>
            <consortium name="International Wheat Genome Sequencing Consortium,"/>
            <person name="Marcussen T."/>
            <person name="Sandve S.R."/>
            <person name="Heier L."/>
            <person name="Spannagl M."/>
            <person name="Pfeifer M."/>
            <person name="Jakobsen K.S."/>
            <person name="Wulff B.B."/>
            <person name="Steuernagel B."/>
            <person name="Mayer K.F."/>
            <person name="Olsen O.A."/>
        </authorList>
    </citation>
    <scope>NUCLEOTIDE SEQUENCE [LARGE SCALE GENOMIC DNA]</scope>
    <source>
        <strain evidence="6">cv. AL8/78</strain>
    </source>
</reference>
<dbReference type="SMART" id="SM01026">
    <property type="entry name" value="Beach"/>
    <property type="match status" value="1"/>
</dbReference>
<reference evidence="5" key="5">
    <citation type="journal article" date="2021" name="G3 (Bethesda)">
        <title>Aegilops tauschii genome assembly Aet v5.0 features greater sequence contiguity and improved annotation.</title>
        <authorList>
            <person name="Wang L."/>
            <person name="Zhu T."/>
            <person name="Rodriguez J.C."/>
            <person name="Deal K.R."/>
            <person name="Dubcovsky J."/>
            <person name="McGuire P.E."/>
            <person name="Lux T."/>
            <person name="Spannagl M."/>
            <person name="Mayer K.F.X."/>
            <person name="Baldrich P."/>
            <person name="Meyers B.C."/>
            <person name="Huo N."/>
            <person name="Gu Y.Q."/>
            <person name="Zhou H."/>
            <person name="Devos K.M."/>
            <person name="Bennetzen J.L."/>
            <person name="Unver T."/>
            <person name="Budak H."/>
            <person name="Gulick P.J."/>
            <person name="Galiba G."/>
            <person name="Kalapos B."/>
            <person name="Nelson D.R."/>
            <person name="Li P."/>
            <person name="You F.M."/>
            <person name="Luo M.C."/>
            <person name="Dvorak J."/>
        </authorList>
    </citation>
    <scope>NUCLEOTIDE SEQUENCE [LARGE SCALE GENOMIC DNA]</scope>
    <source>
        <strain evidence="5">cv. AL8/78</strain>
    </source>
</reference>
<dbReference type="Pfam" id="PF02138">
    <property type="entry name" value="Beach"/>
    <property type="match status" value="1"/>
</dbReference>
<proteinExistence type="predicted"/>
<accession>A0A453SWH2</accession>
<reference evidence="5" key="3">
    <citation type="journal article" date="2017" name="Nature">
        <title>Genome sequence of the progenitor of the wheat D genome Aegilops tauschii.</title>
        <authorList>
            <person name="Luo M.C."/>
            <person name="Gu Y.Q."/>
            <person name="Puiu D."/>
            <person name="Wang H."/>
            <person name="Twardziok S.O."/>
            <person name="Deal K.R."/>
            <person name="Huo N."/>
            <person name="Zhu T."/>
            <person name="Wang L."/>
            <person name="Wang Y."/>
            <person name="McGuire P.E."/>
            <person name="Liu S."/>
            <person name="Long H."/>
            <person name="Ramasamy R.K."/>
            <person name="Rodriguez J.C."/>
            <person name="Van S.L."/>
            <person name="Yuan L."/>
            <person name="Wang Z."/>
            <person name="Xia Z."/>
            <person name="Xiao L."/>
            <person name="Anderson O.D."/>
            <person name="Ouyang S."/>
            <person name="Liang Y."/>
            <person name="Zimin A.V."/>
            <person name="Pertea G."/>
            <person name="Qi P."/>
            <person name="Bennetzen J.L."/>
            <person name="Dai X."/>
            <person name="Dawson M.W."/>
            <person name="Muller H.G."/>
            <person name="Kugler K."/>
            <person name="Rivarola-Duarte L."/>
            <person name="Spannagl M."/>
            <person name="Mayer K.F.X."/>
            <person name="Lu F.H."/>
            <person name="Bevan M.W."/>
            <person name="Leroy P."/>
            <person name="Li P."/>
            <person name="You F.M."/>
            <person name="Sun Q."/>
            <person name="Liu Z."/>
            <person name="Lyons E."/>
            <person name="Wicker T."/>
            <person name="Salzberg S.L."/>
            <person name="Devos K.M."/>
            <person name="Dvorak J."/>
        </authorList>
    </citation>
    <scope>NUCLEOTIDE SEQUENCE [LARGE SCALE GENOMIC DNA]</scope>
    <source>
        <strain evidence="5">cv. AL8/78</strain>
    </source>
</reference>
<dbReference type="PROSITE" id="PS51783">
    <property type="entry name" value="PH_BEACH"/>
    <property type="match status" value="1"/>
</dbReference>
<dbReference type="EnsemblPlants" id="AET7Gv21124500.24">
    <property type="protein sequence ID" value="AET7Gv21124500.24"/>
    <property type="gene ID" value="AET7Gv21124500"/>
</dbReference>
<dbReference type="InterPro" id="IPR023362">
    <property type="entry name" value="PH-BEACH_dom"/>
</dbReference>
<evidence type="ECO:0000256" key="2">
    <source>
        <dbReference type="SAM" id="SignalP"/>
    </source>
</evidence>
<reference evidence="5" key="4">
    <citation type="submission" date="2019-03" db="UniProtKB">
        <authorList>
            <consortium name="EnsemblPlants"/>
        </authorList>
    </citation>
    <scope>IDENTIFICATION</scope>
</reference>
<evidence type="ECO:0000259" key="4">
    <source>
        <dbReference type="PROSITE" id="PS51783"/>
    </source>
</evidence>
<feature type="chain" id="PRO_5019119544" description="BEACH domain-containing protein" evidence="2">
    <location>
        <begin position="21"/>
        <end position="537"/>
    </location>
</feature>
<evidence type="ECO:0000313" key="5">
    <source>
        <dbReference type="EnsemblPlants" id="AET7Gv21124500.24"/>
    </source>
</evidence>
<dbReference type="Gramene" id="AET7Gv21124500.24">
    <property type="protein sequence ID" value="AET7Gv21124500.24"/>
    <property type="gene ID" value="AET7Gv21124500"/>
</dbReference>
<feature type="region of interest" description="Disordered" evidence="1">
    <location>
        <begin position="224"/>
        <end position="270"/>
    </location>
</feature>
<keyword evidence="2" id="KW-0732">Signal</keyword>
<dbReference type="InterPro" id="IPR000409">
    <property type="entry name" value="BEACH_dom"/>
</dbReference>
<feature type="domain" description="BEACH-type PH" evidence="4">
    <location>
        <begin position="273"/>
        <end position="419"/>
    </location>
</feature>
<dbReference type="InterPro" id="IPR036372">
    <property type="entry name" value="BEACH_dom_sf"/>
</dbReference>
<dbReference type="PANTHER" id="PTHR13743">
    <property type="entry name" value="BEIGE/BEACH-RELATED"/>
    <property type="match status" value="1"/>
</dbReference>
<organism evidence="5 6">
    <name type="scientific">Aegilops tauschii subsp. strangulata</name>
    <name type="common">Goatgrass</name>
    <dbReference type="NCBI Taxonomy" id="200361"/>
    <lineage>
        <taxon>Eukaryota</taxon>
        <taxon>Viridiplantae</taxon>
        <taxon>Streptophyta</taxon>
        <taxon>Embryophyta</taxon>
        <taxon>Tracheophyta</taxon>
        <taxon>Spermatophyta</taxon>
        <taxon>Magnoliopsida</taxon>
        <taxon>Liliopsida</taxon>
        <taxon>Poales</taxon>
        <taxon>Poaceae</taxon>
        <taxon>BOP clade</taxon>
        <taxon>Pooideae</taxon>
        <taxon>Triticodae</taxon>
        <taxon>Triticeae</taxon>
        <taxon>Triticinae</taxon>
        <taxon>Aegilops</taxon>
    </lineage>
</organism>
<evidence type="ECO:0008006" key="7">
    <source>
        <dbReference type="Google" id="ProtNLM"/>
    </source>
</evidence>
<feature type="signal peptide" evidence="2">
    <location>
        <begin position="1"/>
        <end position="20"/>
    </location>
</feature>
<dbReference type="AlphaFoldDB" id="A0A453SWH2"/>
<dbReference type="Pfam" id="PF14844">
    <property type="entry name" value="PH_BEACH"/>
    <property type="match status" value="1"/>
</dbReference>
<dbReference type="Gene3D" id="2.30.29.30">
    <property type="entry name" value="Pleckstrin-homology domain (PH domain)/Phosphotyrosine-binding domain (PTB)"/>
    <property type="match status" value="1"/>
</dbReference>
<evidence type="ECO:0000259" key="3">
    <source>
        <dbReference type="PROSITE" id="PS50197"/>
    </source>
</evidence>
<dbReference type="PANTHER" id="PTHR13743:SF129">
    <property type="entry name" value="BEACH DOMAIN-CONTAINING PROTEIN"/>
    <property type="match status" value="1"/>
</dbReference>
<keyword evidence="6" id="KW-1185">Reference proteome</keyword>
<evidence type="ECO:0000313" key="6">
    <source>
        <dbReference type="Proteomes" id="UP000015105"/>
    </source>
</evidence>
<feature type="compositionally biased region" description="Basic and acidic residues" evidence="1">
    <location>
        <begin position="253"/>
        <end position="266"/>
    </location>
</feature>
<dbReference type="InterPro" id="IPR011993">
    <property type="entry name" value="PH-like_dom_sf"/>
</dbReference>
<feature type="compositionally biased region" description="Polar residues" evidence="1">
    <location>
        <begin position="234"/>
        <end position="252"/>
    </location>
</feature>
<dbReference type="PROSITE" id="PS50197">
    <property type="entry name" value="BEACH"/>
    <property type="match status" value="1"/>
</dbReference>
<evidence type="ECO:0000256" key="1">
    <source>
        <dbReference type="SAM" id="MobiDB-lite"/>
    </source>
</evidence>
<reference evidence="6" key="2">
    <citation type="journal article" date="2017" name="Nat. Plants">
        <title>The Aegilops tauschii genome reveals multiple impacts of transposons.</title>
        <authorList>
            <person name="Zhao G."/>
            <person name="Zou C."/>
            <person name="Li K."/>
            <person name="Wang K."/>
            <person name="Li T."/>
            <person name="Gao L."/>
            <person name="Zhang X."/>
            <person name="Wang H."/>
            <person name="Yang Z."/>
            <person name="Liu X."/>
            <person name="Jiang W."/>
            <person name="Mao L."/>
            <person name="Kong X."/>
            <person name="Jiao Y."/>
            <person name="Jia J."/>
        </authorList>
    </citation>
    <scope>NUCLEOTIDE SEQUENCE [LARGE SCALE GENOMIC DNA]</scope>
    <source>
        <strain evidence="6">cv. AL8/78</strain>
    </source>
</reference>
<feature type="domain" description="BEACH" evidence="3">
    <location>
        <begin position="443"/>
        <end position="537"/>
    </location>
</feature>